<dbReference type="InterPro" id="IPR048142">
    <property type="entry name" value="QRL_CxxC_CxxC"/>
</dbReference>
<accession>A0A6G4TWQ6</accession>
<dbReference type="Proteomes" id="UP000481583">
    <property type="component" value="Unassembled WGS sequence"/>
</dbReference>
<dbReference type="AlphaFoldDB" id="A0A6G4TWQ6"/>
<reference evidence="1 2" key="1">
    <citation type="submission" date="2020-02" db="EMBL/GenBank/DDBJ databases">
        <title>Whole-genome analyses of novel actinobacteria.</title>
        <authorList>
            <person name="Sahin N."/>
        </authorList>
    </citation>
    <scope>NUCLEOTIDE SEQUENCE [LARGE SCALE GENOMIC DNA]</scope>
    <source>
        <strain evidence="1 2">A7024</strain>
    </source>
</reference>
<sequence length="126" mass="14139">MTTAYAECYDPSGVRYGVPTYPWRMAPEGLATRRQLRAAGLRPGGQTIAGQLMRLTRRTGQRRIAYLYRVELAKPVRPMTLAKWAAFDAAMIARRTCPSCRIERWYCIPTARGTCNDCATPHAQAS</sequence>
<dbReference type="EMBL" id="JAAKZV010000022">
    <property type="protein sequence ID" value="NGN63876.1"/>
    <property type="molecule type" value="Genomic_DNA"/>
</dbReference>
<proteinExistence type="predicted"/>
<protein>
    <submittedName>
        <fullName evidence="1">Uncharacterized protein</fullName>
    </submittedName>
</protein>
<dbReference type="RefSeq" id="WP_165234073.1">
    <property type="nucleotide sequence ID" value="NZ_JAAKZV010000022.1"/>
</dbReference>
<evidence type="ECO:0000313" key="1">
    <source>
        <dbReference type="EMBL" id="NGN63876.1"/>
    </source>
</evidence>
<name>A0A6G4TWQ6_9ACTN</name>
<keyword evidence="2" id="KW-1185">Reference proteome</keyword>
<evidence type="ECO:0000313" key="2">
    <source>
        <dbReference type="Proteomes" id="UP000481583"/>
    </source>
</evidence>
<comment type="caution">
    <text evidence="1">The sequence shown here is derived from an EMBL/GenBank/DDBJ whole genome shotgun (WGS) entry which is preliminary data.</text>
</comment>
<organism evidence="1 2">
    <name type="scientific">Streptomyces coryli</name>
    <dbReference type="NCBI Taxonomy" id="1128680"/>
    <lineage>
        <taxon>Bacteria</taxon>
        <taxon>Bacillati</taxon>
        <taxon>Actinomycetota</taxon>
        <taxon>Actinomycetes</taxon>
        <taxon>Kitasatosporales</taxon>
        <taxon>Streptomycetaceae</taxon>
        <taxon>Streptomyces</taxon>
    </lineage>
</organism>
<dbReference type="NCBIfam" id="NF041638">
    <property type="entry name" value="QRL_CxxC_CxxC"/>
    <property type="match status" value="1"/>
</dbReference>
<gene>
    <name evidence="1" type="ORF">G5C51_08140</name>
</gene>